<name>G5JXM6_9STRE</name>
<proteinExistence type="predicted"/>
<dbReference type="EMBL" id="AEUW02000001">
    <property type="protein sequence ID" value="EHJ51983.1"/>
    <property type="molecule type" value="Genomic_DNA"/>
</dbReference>
<evidence type="ECO:0000313" key="3">
    <source>
        <dbReference type="Proteomes" id="UP000003573"/>
    </source>
</evidence>
<feature type="transmembrane region" description="Helical" evidence="1">
    <location>
        <begin position="5"/>
        <end position="24"/>
    </location>
</feature>
<feature type="transmembrane region" description="Helical" evidence="1">
    <location>
        <begin position="30"/>
        <end position="48"/>
    </location>
</feature>
<evidence type="ECO:0000256" key="1">
    <source>
        <dbReference type="SAM" id="Phobius"/>
    </source>
</evidence>
<gene>
    <name evidence="2" type="ORF">STRMA_1650</name>
</gene>
<dbReference type="AlphaFoldDB" id="G5JXM6"/>
<sequence>MTKKLFAWFIVIIASLLLVIKWLTSQTADIGGLLGLFIIIMLALKLAVNGHIGAGNSSK</sequence>
<dbReference type="STRING" id="764298.STRMA_1650"/>
<organism evidence="2 3">
    <name type="scientific">Streptococcus macacae NCTC 11558</name>
    <dbReference type="NCBI Taxonomy" id="764298"/>
    <lineage>
        <taxon>Bacteria</taxon>
        <taxon>Bacillati</taxon>
        <taxon>Bacillota</taxon>
        <taxon>Bacilli</taxon>
        <taxon>Lactobacillales</taxon>
        <taxon>Streptococcaceae</taxon>
        <taxon>Streptococcus</taxon>
    </lineage>
</organism>
<keyword evidence="1" id="KW-0472">Membrane</keyword>
<evidence type="ECO:0000313" key="2">
    <source>
        <dbReference type="EMBL" id="EHJ51983.1"/>
    </source>
</evidence>
<comment type="caution">
    <text evidence="2">The sequence shown here is derived from an EMBL/GenBank/DDBJ whole genome shotgun (WGS) entry which is preliminary data.</text>
</comment>
<dbReference type="Proteomes" id="UP000003573">
    <property type="component" value="Unassembled WGS sequence"/>
</dbReference>
<keyword evidence="1" id="KW-0812">Transmembrane</keyword>
<keyword evidence="3" id="KW-1185">Reference proteome</keyword>
<reference evidence="2 3" key="1">
    <citation type="journal article" date="2014" name="Int. J. Syst. Evol. Microbiol.">
        <title>Phylogenomics and the dynamic genome evolution of the genus Streptococcus.</title>
        <authorList>
            <consortium name="The Broad Institute Genome Sequencing Platform"/>
            <person name="Richards V.P."/>
            <person name="Palmer S.R."/>
            <person name="Pavinski Bitar P.D."/>
            <person name="Qin X."/>
            <person name="Weinstock G.M."/>
            <person name="Highlander S.K."/>
            <person name="Town C.D."/>
            <person name="Burne R.A."/>
            <person name="Stanhope M.J."/>
        </authorList>
    </citation>
    <scope>NUCLEOTIDE SEQUENCE [LARGE SCALE GENOMIC DNA]</scope>
    <source>
        <strain evidence="2 3">NCTC 11558</strain>
    </source>
</reference>
<dbReference type="RefSeq" id="WP_003079457.1">
    <property type="nucleotide sequence ID" value="NZ_AEUW02000001.1"/>
</dbReference>
<keyword evidence="1" id="KW-1133">Transmembrane helix</keyword>
<accession>G5JXM6</accession>
<protein>
    <submittedName>
        <fullName evidence="2">Uncharacterized protein</fullName>
    </submittedName>
</protein>